<feature type="compositionally biased region" description="Acidic residues" evidence="1">
    <location>
        <begin position="296"/>
        <end position="306"/>
    </location>
</feature>
<feature type="region of interest" description="Disordered" evidence="1">
    <location>
        <begin position="285"/>
        <end position="306"/>
    </location>
</feature>
<dbReference type="EMBL" id="LAQS01000047">
    <property type="protein sequence ID" value="KKZ70928.1"/>
    <property type="molecule type" value="Genomic_DNA"/>
</dbReference>
<feature type="transmembrane region" description="Helical" evidence="2">
    <location>
        <begin position="175"/>
        <end position="194"/>
    </location>
</feature>
<keyword evidence="2" id="KW-0472">Membrane</keyword>
<evidence type="ECO:0000256" key="2">
    <source>
        <dbReference type="SAM" id="Phobius"/>
    </source>
</evidence>
<keyword evidence="4" id="KW-1185">Reference proteome</keyword>
<feature type="transmembrane region" description="Helical" evidence="2">
    <location>
        <begin position="121"/>
        <end position="141"/>
    </location>
</feature>
<organism evidence="3 4">
    <name type="scientific">Streptomyces showdoensis</name>
    <dbReference type="NCBI Taxonomy" id="68268"/>
    <lineage>
        <taxon>Bacteria</taxon>
        <taxon>Bacillati</taxon>
        <taxon>Actinomycetota</taxon>
        <taxon>Actinomycetes</taxon>
        <taxon>Kitasatosporales</taxon>
        <taxon>Streptomycetaceae</taxon>
        <taxon>Streptomyces</taxon>
    </lineage>
</organism>
<reference evidence="3 4" key="1">
    <citation type="submission" date="2015-05" db="EMBL/GenBank/DDBJ databases">
        <title>Draft Genome assembly of Streptomyces showdoensis.</title>
        <authorList>
            <person name="Thapa K.K."/>
            <person name="Metsa-Ketela M."/>
        </authorList>
    </citation>
    <scope>NUCLEOTIDE SEQUENCE [LARGE SCALE GENOMIC DNA]</scope>
    <source>
        <strain evidence="3 4">ATCC 15227</strain>
    </source>
</reference>
<dbReference type="AlphaFoldDB" id="A0A2P2GHF2"/>
<accession>A0A2P2GHF2</accession>
<name>A0A2P2GHF2_STREW</name>
<dbReference type="Proteomes" id="UP000265325">
    <property type="component" value="Unassembled WGS sequence"/>
</dbReference>
<evidence type="ECO:0008006" key="5">
    <source>
        <dbReference type="Google" id="ProtNLM"/>
    </source>
</evidence>
<feature type="transmembrane region" description="Helical" evidence="2">
    <location>
        <begin position="214"/>
        <end position="234"/>
    </location>
</feature>
<feature type="transmembrane region" description="Helical" evidence="2">
    <location>
        <begin position="56"/>
        <end position="74"/>
    </location>
</feature>
<evidence type="ECO:0000256" key="1">
    <source>
        <dbReference type="SAM" id="MobiDB-lite"/>
    </source>
</evidence>
<protein>
    <recommendedName>
        <fullName evidence="5">Phosphoesterase</fullName>
    </recommendedName>
</protein>
<evidence type="ECO:0000313" key="3">
    <source>
        <dbReference type="EMBL" id="KKZ70928.1"/>
    </source>
</evidence>
<sequence length="306" mass="31141">MRIRMRRACLAAVLLLTVAYAGLVLTATGRRWGDAALAGRLADPAVAQFLREHPSLRGLGTLSLVLAPLLLAGVGALRRRYALTGAALGTVAAALVAAELLQRYAPGPHLVDASGAVVRSGFPSSTSVLAAGTALGLVLVVPHRLRAVVVGLAALWAAALGAYGIASGRLRPGDVIAADLLVLAGFAAVVALLARKGKIRPAPRRRLPPQRLLVAVPLVLVAAAGLATGAYLLLSCLPGPGPLPADLARTAHRCGQALAAGTGAGVAALLLGLLRHVDLDPGPAPYRLASPVPEDPFPEDPDHEIS</sequence>
<keyword evidence="2" id="KW-1133">Transmembrane helix</keyword>
<feature type="transmembrane region" description="Helical" evidence="2">
    <location>
        <begin position="254"/>
        <end position="274"/>
    </location>
</feature>
<comment type="caution">
    <text evidence="3">The sequence shown here is derived from an EMBL/GenBank/DDBJ whole genome shotgun (WGS) entry which is preliminary data.</text>
</comment>
<keyword evidence="2" id="KW-0812">Transmembrane</keyword>
<feature type="transmembrane region" description="Helical" evidence="2">
    <location>
        <begin position="81"/>
        <end position="101"/>
    </location>
</feature>
<feature type="transmembrane region" description="Helical" evidence="2">
    <location>
        <begin position="148"/>
        <end position="169"/>
    </location>
</feature>
<evidence type="ECO:0000313" key="4">
    <source>
        <dbReference type="Proteomes" id="UP000265325"/>
    </source>
</evidence>
<gene>
    <name evidence="3" type="ORF">VO63_26315</name>
</gene>
<proteinExistence type="predicted"/>